<feature type="non-terminal residue" evidence="2">
    <location>
        <position position="1"/>
    </location>
</feature>
<proteinExistence type="predicted"/>
<evidence type="ECO:0000313" key="3">
    <source>
        <dbReference type="Proteomes" id="UP001432027"/>
    </source>
</evidence>
<accession>A0AAV5U8B9</accession>
<feature type="transmembrane region" description="Helical" evidence="1">
    <location>
        <begin position="68"/>
        <end position="86"/>
    </location>
</feature>
<gene>
    <name evidence="2" type="ORF">PENTCL1PPCAC_24619</name>
</gene>
<feature type="transmembrane region" description="Helical" evidence="1">
    <location>
        <begin position="40"/>
        <end position="62"/>
    </location>
</feature>
<reference evidence="2" key="1">
    <citation type="submission" date="2023-10" db="EMBL/GenBank/DDBJ databases">
        <title>Genome assembly of Pristionchus species.</title>
        <authorList>
            <person name="Yoshida K."/>
            <person name="Sommer R.J."/>
        </authorList>
    </citation>
    <scope>NUCLEOTIDE SEQUENCE</scope>
    <source>
        <strain evidence="2">RS0144</strain>
    </source>
</reference>
<dbReference type="AlphaFoldDB" id="A0AAV5U8B9"/>
<dbReference type="Proteomes" id="UP001432027">
    <property type="component" value="Unassembled WGS sequence"/>
</dbReference>
<evidence type="ECO:0008006" key="4">
    <source>
        <dbReference type="Google" id="ProtNLM"/>
    </source>
</evidence>
<keyword evidence="1" id="KW-0472">Membrane</keyword>
<name>A0AAV5U8B9_9BILA</name>
<keyword evidence="3" id="KW-1185">Reference proteome</keyword>
<protein>
    <recommendedName>
        <fullName evidence="4">G protein-coupled receptor</fullName>
    </recommendedName>
</protein>
<keyword evidence="1" id="KW-0812">Transmembrane</keyword>
<evidence type="ECO:0000313" key="2">
    <source>
        <dbReference type="EMBL" id="GMT02445.1"/>
    </source>
</evidence>
<dbReference type="EMBL" id="BTSX01000005">
    <property type="protein sequence ID" value="GMT02445.1"/>
    <property type="molecule type" value="Genomic_DNA"/>
</dbReference>
<comment type="caution">
    <text evidence="2">The sequence shown here is derived from an EMBL/GenBank/DDBJ whole genome shotgun (WGS) entry which is preliminary data.</text>
</comment>
<keyword evidence="1" id="KW-1133">Transmembrane helix</keyword>
<evidence type="ECO:0000256" key="1">
    <source>
        <dbReference type="SAM" id="Phobius"/>
    </source>
</evidence>
<organism evidence="2 3">
    <name type="scientific">Pristionchus entomophagus</name>
    <dbReference type="NCBI Taxonomy" id="358040"/>
    <lineage>
        <taxon>Eukaryota</taxon>
        <taxon>Metazoa</taxon>
        <taxon>Ecdysozoa</taxon>
        <taxon>Nematoda</taxon>
        <taxon>Chromadorea</taxon>
        <taxon>Rhabditida</taxon>
        <taxon>Rhabditina</taxon>
        <taxon>Diplogasteromorpha</taxon>
        <taxon>Diplogasteroidea</taxon>
        <taxon>Neodiplogasteridae</taxon>
        <taxon>Pristionchus</taxon>
    </lineage>
</organism>
<sequence length="87" mass="10025">IENISRRSTVPSKQNRACASKIPWVQTVTVVRKNARRKAFLMLSFNLILWLPYCTHAILSPFVSLDYYNFQFACALVVFNAITNIML</sequence>